<feature type="region of interest" description="Disordered" evidence="1">
    <location>
        <begin position="139"/>
        <end position="197"/>
    </location>
</feature>
<feature type="region of interest" description="Disordered" evidence="1">
    <location>
        <begin position="45"/>
        <end position="66"/>
    </location>
</feature>
<sequence length="197" mass="22386">YSYKSVYTKCLELMHLSLLTQGEGNDPDWDLVAGVTVATLVTAKGSKVEDQPEDKPEGKAEVKEPRTLDQKDLLIQHLTRIGVTPKDAIPSIVELFFEGDEEDLAWMKRCLSRSAAGFVTAKQVRLTLDWWAKTRRLPYDPDELDEDEDEKSRSTRPRPRSSSRTRRSSRATSKRAPSSCSRWTGIRRSPIPRVPRS</sequence>
<feature type="compositionally biased region" description="Basic residues" evidence="1">
    <location>
        <begin position="154"/>
        <end position="173"/>
    </location>
</feature>
<feature type="non-terminal residue" evidence="2">
    <location>
        <position position="1"/>
    </location>
</feature>
<feature type="compositionally biased region" description="Basic and acidic residues" evidence="1">
    <location>
        <begin position="46"/>
        <end position="66"/>
    </location>
</feature>
<comment type="caution">
    <text evidence="2">The sequence shown here is derived from an EMBL/GenBank/DDBJ whole genome shotgun (WGS) entry which is preliminary data.</text>
</comment>
<dbReference type="AlphaFoldDB" id="A0A0F9ABL0"/>
<accession>A0A0F9ABL0</accession>
<evidence type="ECO:0000256" key="1">
    <source>
        <dbReference type="SAM" id="MobiDB-lite"/>
    </source>
</evidence>
<protein>
    <submittedName>
        <fullName evidence="2">Uncharacterized protein</fullName>
    </submittedName>
</protein>
<reference evidence="2" key="1">
    <citation type="journal article" date="2015" name="Nature">
        <title>Complex archaea that bridge the gap between prokaryotes and eukaryotes.</title>
        <authorList>
            <person name="Spang A."/>
            <person name="Saw J.H."/>
            <person name="Jorgensen S.L."/>
            <person name="Zaremba-Niedzwiedzka K."/>
            <person name="Martijn J."/>
            <person name="Lind A.E."/>
            <person name="van Eijk R."/>
            <person name="Schleper C."/>
            <person name="Guy L."/>
            <person name="Ettema T.J."/>
        </authorList>
    </citation>
    <scope>NUCLEOTIDE SEQUENCE</scope>
</reference>
<name>A0A0F9ABL0_9ZZZZ</name>
<organism evidence="2">
    <name type="scientific">marine sediment metagenome</name>
    <dbReference type="NCBI Taxonomy" id="412755"/>
    <lineage>
        <taxon>unclassified sequences</taxon>
        <taxon>metagenomes</taxon>
        <taxon>ecological metagenomes</taxon>
    </lineage>
</organism>
<dbReference type="EMBL" id="LAZR01043542">
    <property type="protein sequence ID" value="KKL06825.1"/>
    <property type="molecule type" value="Genomic_DNA"/>
</dbReference>
<gene>
    <name evidence="2" type="ORF">LCGC14_2592180</name>
</gene>
<proteinExistence type="predicted"/>
<feature type="compositionally biased region" description="Acidic residues" evidence="1">
    <location>
        <begin position="140"/>
        <end position="149"/>
    </location>
</feature>
<evidence type="ECO:0000313" key="2">
    <source>
        <dbReference type="EMBL" id="KKL06825.1"/>
    </source>
</evidence>